<evidence type="ECO:0000313" key="3">
    <source>
        <dbReference type="Proteomes" id="UP000825935"/>
    </source>
</evidence>
<dbReference type="Proteomes" id="UP000825935">
    <property type="component" value="Chromosome 14"/>
</dbReference>
<dbReference type="AlphaFoldDB" id="A0A8T2TAB7"/>
<organism evidence="2 3">
    <name type="scientific">Ceratopteris richardii</name>
    <name type="common">Triangle waterfern</name>
    <dbReference type="NCBI Taxonomy" id="49495"/>
    <lineage>
        <taxon>Eukaryota</taxon>
        <taxon>Viridiplantae</taxon>
        <taxon>Streptophyta</taxon>
        <taxon>Embryophyta</taxon>
        <taxon>Tracheophyta</taxon>
        <taxon>Polypodiopsida</taxon>
        <taxon>Polypodiidae</taxon>
        <taxon>Polypodiales</taxon>
        <taxon>Pteridineae</taxon>
        <taxon>Pteridaceae</taxon>
        <taxon>Parkerioideae</taxon>
        <taxon>Ceratopteris</taxon>
    </lineage>
</organism>
<name>A0A8T2TAB7_CERRI</name>
<sequence>MNSYGCMHTCCFLLDLLVDFEGECGVAGWNERIKWNENTLTR</sequence>
<proteinExistence type="predicted"/>
<feature type="chain" id="PRO_5035932769" evidence="1">
    <location>
        <begin position="23"/>
        <end position="42"/>
    </location>
</feature>
<accession>A0A8T2TAB7</accession>
<dbReference type="EMBL" id="CM035419">
    <property type="protein sequence ID" value="KAH7414814.1"/>
    <property type="molecule type" value="Genomic_DNA"/>
</dbReference>
<protein>
    <submittedName>
        <fullName evidence="2">Uncharacterized protein</fullName>
    </submittedName>
</protein>
<gene>
    <name evidence="2" type="ORF">KP509_14G012600</name>
</gene>
<keyword evidence="3" id="KW-1185">Reference proteome</keyword>
<evidence type="ECO:0000256" key="1">
    <source>
        <dbReference type="SAM" id="SignalP"/>
    </source>
</evidence>
<reference evidence="2" key="1">
    <citation type="submission" date="2021-08" db="EMBL/GenBank/DDBJ databases">
        <title>WGS assembly of Ceratopteris richardii.</title>
        <authorList>
            <person name="Marchant D.B."/>
            <person name="Chen G."/>
            <person name="Jenkins J."/>
            <person name="Shu S."/>
            <person name="Leebens-Mack J."/>
            <person name="Grimwood J."/>
            <person name="Schmutz J."/>
            <person name="Soltis P."/>
            <person name="Soltis D."/>
            <person name="Chen Z.-H."/>
        </authorList>
    </citation>
    <scope>NUCLEOTIDE SEQUENCE</scope>
    <source>
        <strain evidence="2">Whitten #5841</strain>
        <tissue evidence="2">Leaf</tissue>
    </source>
</reference>
<keyword evidence="1" id="KW-0732">Signal</keyword>
<feature type="signal peptide" evidence="1">
    <location>
        <begin position="1"/>
        <end position="22"/>
    </location>
</feature>
<evidence type="ECO:0000313" key="2">
    <source>
        <dbReference type="EMBL" id="KAH7414814.1"/>
    </source>
</evidence>
<comment type="caution">
    <text evidence="2">The sequence shown here is derived from an EMBL/GenBank/DDBJ whole genome shotgun (WGS) entry which is preliminary data.</text>
</comment>